<evidence type="ECO:0000313" key="1">
    <source>
        <dbReference type="EMBL" id="KAK2168529.1"/>
    </source>
</evidence>
<comment type="caution">
    <text evidence="1">The sequence shown here is derived from an EMBL/GenBank/DDBJ whole genome shotgun (WGS) entry which is preliminary data.</text>
</comment>
<name>A0AAD9KBB1_9ANNE</name>
<keyword evidence="2" id="KW-1185">Reference proteome</keyword>
<dbReference type="AlphaFoldDB" id="A0AAD9KBB1"/>
<dbReference type="Proteomes" id="UP001208570">
    <property type="component" value="Unassembled WGS sequence"/>
</dbReference>
<protein>
    <submittedName>
        <fullName evidence="1">Uncharacterized protein</fullName>
    </submittedName>
</protein>
<sequence>MSGLLTADRYITTWVCCQFSSCLIYNTYSCNLGRVKKNSSRTMTQRDRNITLDKWQNVYAVIIPRCSPLNSTIKSDPGHRRMN</sequence>
<evidence type="ECO:0000313" key="2">
    <source>
        <dbReference type="Proteomes" id="UP001208570"/>
    </source>
</evidence>
<proteinExistence type="predicted"/>
<accession>A0AAD9KBB1</accession>
<organism evidence="1 2">
    <name type="scientific">Paralvinella palmiformis</name>
    <dbReference type="NCBI Taxonomy" id="53620"/>
    <lineage>
        <taxon>Eukaryota</taxon>
        <taxon>Metazoa</taxon>
        <taxon>Spiralia</taxon>
        <taxon>Lophotrochozoa</taxon>
        <taxon>Annelida</taxon>
        <taxon>Polychaeta</taxon>
        <taxon>Sedentaria</taxon>
        <taxon>Canalipalpata</taxon>
        <taxon>Terebellida</taxon>
        <taxon>Terebelliformia</taxon>
        <taxon>Alvinellidae</taxon>
        <taxon>Paralvinella</taxon>
    </lineage>
</organism>
<dbReference type="EMBL" id="JAODUP010000016">
    <property type="protein sequence ID" value="KAK2168529.1"/>
    <property type="molecule type" value="Genomic_DNA"/>
</dbReference>
<reference evidence="1" key="1">
    <citation type="journal article" date="2023" name="Mol. Biol. Evol.">
        <title>Third-Generation Sequencing Reveals the Adaptive Role of the Epigenome in Three Deep-Sea Polychaetes.</title>
        <authorList>
            <person name="Perez M."/>
            <person name="Aroh O."/>
            <person name="Sun Y."/>
            <person name="Lan Y."/>
            <person name="Juniper S.K."/>
            <person name="Young C.R."/>
            <person name="Angers B."/>
            <person name="Qian P.Y."/>
        </authorList>
    </citation>
    <scope>NUCLEOTIDE SEQUENCE</scope>
    <source>
        <strain evidence="1">P08H-3</strain>
    </source>
</reference>
<gene>
    <name evidence="1" type="ORF">LSH36_16g07021</name>
</gene>